<dbReference type="EMBL" id="JBHTOD010000001">
    <property type="protein sequence ID" value="MFD1454400.1"/>
    <property type="molecule type" value="Genomic_DNA"/>
</dbReference>
<organism evidence="1 2">
    <name type="scientific">Levilactobacillus lanxiensis</name>
    <dbReference type="NCBI Taxonomy" id="2799568"/>
    <lineage>
        <taxon>Bacteria</taxon>
        <taxon>Bacillati</taxon>
        <taxon>Bacillota</taxon>
        <taxon>Bacilli</taxon>
        <taxon>Lactobacillales</taxon>
        <taxon>Lactobacillaceae</taxon>
        <taxon>Levilactobacillus</taxon>
    </lineage>
</organism>
<proteinExistence type="predicted"/>
<dbReference type="Proteomes" id="UP001597189">
    <property type="component" value="Unassembled WGS sequence"/>
</dbReference>
<reference evidence="2" key="1">
    <citation type="journal article" date="2019" name="Int. J. Syst. Evol. Microbiol.">
        <title>The Global Catalogue of Microorganisms (GCM) 10K type strain sequencing project: providing services to taxonomists for standard genome sequencing and annotation.</title>
        <authorList>
            <consortium name="The Broad Institute Genomics Platform"/>
            <consortium name="The Broad Institute Genome Sequencing Center for Infectious Disease"/>
            <person name="Wu L."/>
            <person name="Ma J."/>
        </authorList>
    </citation>
    <scope>NUCLEOTIDE SEQUENCE [LARGE SCALE GENOMIC DNA]</scope>
    <source>
        <strain evidence="2">CCM 8979</strain>
    </source>
</reference>
<dbReference type="RefSeq" id="WP_203642315.1">
    <property type="nucleotide sequence ID" value="NZ_BOLN01000001.1"/>
</dbReference>
<evidence type="ECO:0000313" key="1">
    <source>
        <dbReference type="EMBL" id="MFD1454400.1"/>
    </source>
</evidence>
<accession>A0ABW4D170</accession>
<protein>
    <recommendedName>
        <fullName evidence="3">Toxin SymE-like domain-containing protein</fullName>
    </recommendedName>
</protein>
<sequence>MAISFAYESDCKPERFPLVKGGNWLKNIGVKKNIIFDDAQFRIDYFINAGTKLIFNVKYLTNMRRIIPWQTCRHPRKG</sequence>
<comment type="caution">
    <text evidence="1">The sequence shown here is derived from an EMBL/GenBank/DDBJ whole genome shotgun (WGS) entry which is preliminary data.</text>
</comment>
<keyword evidence="2" id="KW-1185">Reference proteome</keyword>
<gene>
    <name evidence="1" type="ORF">ACFQ44_01745</name>
</gene>
<name>A0ABW4D170_9LACO</name>
<evidence type="ECO:0000313" key="2">
    <source>
        <dbReference type="Proteomes" id="UP001597189"/>
    </source>
</evidence>
<evidence type="ECO:0008006" key="3">
    <source>
        <dbReference type="Google" id="ProtNLM"/>
    </source>
</evidence>